<evidence type="ECO:0000256" key="1">
    <source>
        <dbReference type="SAM" id="MobiDB-lite"/>
    </source>
</evidence>
<evidence type="ECO:0000313" key="2">
    <source>
        <dbReference type="EMBL" id="GHD13958.1"/>
    </source>
</evidence>
<proteinExistence type="predicted"/>
<dbReference type="Proteomes" id="UP000638353">
    <property type="component" value="Unassembled WGS sequence"/>
</dbReference>
<dbReference type="AlphaFoldDB" id="A0A918X6E3"/>
<feature type="region of interest" description="Disordered" evidence="1">
    <location>
        <begin position="1"/>
        <end position="40"/>
    </location>
</feature>
<organism evidence="2 3">
    <name type="scientific">Streptomyces finlayi</name>
    <dbReference type="NCBI Taxonomy" id="67296"/>
    <lineage>
        <taxon>Bacteria</taxon>
        <taxon>Bacillati</taxon>
        <taxon>Actinomycetota</taxon>
        <taxon>Actinomycetes</taxon>
        <taxon>Kitasatosporales</taxon>
        <taxon>Streptomycetaceae</taxon>
        <taxon>Streptomyces</taxon>
    </lineage>
</organism>
<name>A0A918X6E3_9ACTN</name>
<comment type="caution">
    <text evidence="2">The sequence shown here is derived from an EMBL/GenBank/DDBJ whole genome shotgun (WGS) entry which is preliminary data.</text>
</comment>
<evidence type="ECO:0000313" key="3">
    <source>
        <dbReference type="Proteomes" id="UP000638353"/>
    </source>
</evidence>
<accession>A0A918X6E3</accession>
<feature type="compositionally biased region" description="Polar residues" evidence="1">
    <location>
        <begin position="1"/>
        <end position="14"/>
    </location>
</feature>
<reference evidence="2" key="1">
    <citation type="journal article" date="2014" name="Int. J. Syst. Evol. Microbiol.">
        <title>Complete genome sequence of Corynebacterium casei LMG S-19264T (=DSM 44701T), isolated from a smear-ripened cheese.</title>
        <authorList>
            <consortium name="US DOE Joint Genome Institute (JGI-PGF)"/>
            <person name="Walter F."/>
            <person name="Albersmeier A."/>
            <person name="Kalinowski J."/>
            <person name="Ruckert C."/>
        </authorList>
    </citation>
    <scope>NUCLEOTIDE SEQUENCE</scope>
    <source>
        <strain evidence="2">JCM 4637</strain>
    </source>
</reference>
<reference evidence="2" key="2">
    <citation type="submission" date="2020-09" db="EMBL/GenBank/DDBJ databases">
        <authorList>
            <person name="Sun Q."/>
            <person name="Ohkuma M."/>
        </authorList>
    </citation>
    <scope>NUCLEOTIDE SEQUENCE</scope>
    <source>
        <strain evidence="2">JCM 4637</strain>
    </source>
</reference>
<sequence>MAEDTAGTSITTPPARTVVPADLTGHAELPDPGRRQNDGPALARLRQAVLRQIKNVPQEPALPTPERQDPVVGEAVGRTAQESFRADSPPSRTRKGTNWRAWASSRKRRCP</sequence>
<dbReference type="EMBL" id="BMVC01000020">
    <property type="protein sequence ID" value="GHD13958.1"/>
    <property type="molecule type" value="Genomic_DNA"/>
</dbReference>
<feature type="region of interest" description="Disordered" evidence="1">
    <location>
        <begin position="54"/>
        <end position="111"/>
    </location>
</feature>
<protein>
    <submittedName>
        <fullName evidence="2">Uncharacterized protein</fullName>
    </submittedName>
</protein>
<feature type="compositionally biased region" description="Basic and acidic residues" evidence="1">
    <location>
        <begin position="28"/>
        <end position="37"/>
    </location>
</feature>
<gene>
    <name evidence="2" type="ORF">GCM10010334_72770</name>
</gene>